<protein>
    <recommendedName>
        <fullName evidence="5">JmjC domain-containing histone demethylation protein 1</fullName>
        <ecNumber evidence="4">1.14.11.27</ecNumber>
    </recommendedName>
    <alternativeName>
        <fullName evidence="14">[Histone-H3]-lysine-36 demethylase 1</fullName>
    </alternativeName>
</protein>
<dbReference type="InterPro" id="IPR050690">
    <property type="entry name" value="JHDM1_Histone_Demethylase"/>
</dbReference>
<sequence length="477" mass="54668">MTSDGDDTSAKCQYCGKDDSEDKGKVIWVGCEYCDSWVHLLCLPINCMIPKPDNKEELMDIKENQINSFRCLLHSDDKRPELKLVRISTAKQSRLRKKRAIDYVALNEGNDKRLKHEHPHIKAFLACFERWKGLKTITSKQLESDFQSIKEPLRVIDPENSGMYVSTANELGLVDDKNNTKLNVDFLTQILGDDYPIDVMDVQTQMNERWTLAQWNDYYTNTSVQKRDRIKNVISLEVSHVEQFKNGIRRPKAVDNNDLVDLVWNFGGENDDIERPKVTKYILMSVQNAYTDFHLDFAGTSVYYNVISGAKKFILFPPTEFNLKQYKKWCDDDNQNLVFLGDLLKEGIAMDLTEGNLFMIPCGYIHAVFTPRDSFIVGGNFLTLRDITTQLGVVAIERATKVPKKFTFPQFDIVMGKTCEWLLESNNIEKVKPADVVSLIAYLKSSKTKYRPLKHETKKALILALSNKLDNTSADAL</sequence>
<keyword evidence="8" id="KW-0862">Zinc</keyword>
<dbReference type="SUPFAM" id="SSF51197">
    <property type="entry name" value="Clavaminate synthase-like"/>
    <property type="match status" value="1"/>
</dbReference>
<reference evidence="17 18" key="1">
    <citation type="submission" date="2016-03" db="EMBL/GenBank/DDBJ databases">
        <title>How can Kluyveromyces marxianus grow so fast - potential evolutionary course in Saccharomyces Complex revealed by comparative genomics.</title>
        <authorList>
            <person name="Mo W."/>
            <person name="Lu W."/>
            <person name="Yang X."/>
            <person name="Qi J."/>
            <person name="Lv H."/>
        </authorList>
    </citation>
    <scope>NUCLEOTIDE SEQUENCE [LARGE SCALE GENOMIC DNA]</scope>
    <source>
        <strain evidence="17 18">FIM1</strain>
    </source>
</reference>
<organism evidence="17 18">
    <name type="scientific">Kluyveromyces marxianus</name>
    <name type="common">Yeast</name>
    <name type="synonym">Candida kefyr</name>
    <dbReference type="NCBI Taxonomy" id="4911"/>
    <lineage>
        <taxon>Eukaryota</taxon>
        <taxon>Fungi</taxon>
        <taxon>Dikarya</taxon>
        <taxon>Ascomycota</taxon>
        <taxon>Saccharomycotina</taxon>
        <taxon>Saccharomycetes</taxon>
        <taxon>Saccharomycetales</taxon>
        <taxon>Saccharomycetaceae</taxon>
        <taxon>Kluyveromyces</taxon>
    </lineage>
</organism>
<dbReference type="SMART" id="SM00558">
    <property type="entry name" value="JmjC"/>
    <property type="match status" value="1"/>
</dbReference>
<accession>A0ABX6EWA0</accession>
<evidence type="ECO:0000256" key="9">
    <source>
        <dbReference type="ARBA" id="ARBA00023002"/>
    </source>
</evidence>
<dbReference type="InterPro" id="IPR011011">
    <property type="entry name" value="Znf_FYVE_PHD"/>
</dbReference>
<dbReference type="InterPro" id="IPR003347">
    <property type="entry name" value="JmjC_dom"/>
</dbReference>
<proteinExistence type="inferred from homology"/>
<evidence type="ECO:0000256" key="6">
    <source>
        <dbReference type="ARBA" id="ARBA00022723"/>
    </source>
</evidence>
<evidence type="ECO:0000256" key="5">
    <source>
        <dbReference type="ARBA" id="ARBA00015153"/>
    </source>
</evidence>
<dbReference type="EMBL" id="CP015057">
    <property type="protein sequence ID" value="QGN16101.1"/>
    <property type="molecule type" value="Genomic_DNA"/>
</dbReference>
<dbReference type="Gene3D" id="3.30.40.10">
    <property type="entry name" value="Zinc/RING finger domain, C3HC4 (zinc finger)"/>
    <property type="match status" value="1"/>
</dbReference>
<dbReference type="Proteomes" id="UP000422736">
    <property type="component" value="Chromosome 4"/>
</dbReference>
<keyword evidence="7" id="KW-0863">Zinc-finger</keyword>
<gene>
    <name evidence="17" type="primary">JHD1</name>
    <name evidence="17" type="ORF">FIM1_2802</name>
</gene>
<keyword evidence="10" id="KW-0408">Iron</keyword>
<dbReference type="PROSITE" id="PS51184">
    <property type="entry name" value="JMJC"/>
    <property type="match status" value="1"/>
</dbReference>
<comment type="cofactor">
    <cofactor evidence="1">
        <name>Fe(2+)</name>
        <dbReference type="ChEBI" id="CHEBI:29033"/>
    </cofactor>
</comment>
<evidence type="ECO:0000259" key="16">
    <source>
        <dbReference type="PROSITE" id="PS51184"/>
    </source>
</evidence>
<evidence type="ECO:0000256" key="3">
    <source>
        <dbReference type="ARBA" id="ARBA00008037"/>
    </source>
</evidence>
<evidence type="ECO:0000256" key="14">
    <source>
        <dbReference type="ARBA" id="ARBA00031083"/>
    </source>
</evidence>
<evidence type="ECO:0000313" key="18">
    <source>
        <dbReference type="Proteomes" id="UP000422736"/>
    </source>
</evidence>
<keyword evidence="18" id="KW-1185">Reference proteome</keyword>
<keyword evidence="11" id="KW-0805">Transcription regulation</keyword>
<name>A0ABX6EWA0_KLUMA</name>
<feature type="domain" description="JmjC" evidence="16">
    <location>
        <begin position="239"/>
        <end position="398"/>
    </location>
</feature>
<comment type="similarity">
    <text evidence="3">Belongs to the JHDM1 histone demethylase family.</text>
</comment>
<dbReference type="PANTHER" id="PTHR23123">
    <property type="entry name" value="PHD/F-BOX CONTAINING PROTEIN"/>
    <property type="match status" value="1"/>
</dbReference>
<evidence type="ECO:0000256" key="7">
    <source>
        <dbReference type="ARBA" id="ARBA00022771"/>
    </source>
</evidence>
<evidence type="ECO:0000256" key="10">
    <source>
        <dbReference type="ARBA" id="ARBA00023004"/>
    </source>
</evidence>
<evidence type="ECO:0000313" key="17">
    <source>
        <dbReference type="EMBL" id="QGN16101.1"/>
    </source>
</evidence>
<evidence type="ECO:0000256" key="4">
    <source>
        <dbReference type="ARBA" id="ARBA00013246"/>
    </source>
</evidence>
<comment type="subcellular location">
    <subcellularLocation>
        <location evidence="2">Nucleus</location>
    </subcellularLocation>
</comment>
<evidence type="ECO:0000256" key="2">
    <source>
        <dbReference type="ARBA" id="ARBA00004123"/>
    </source>
</evidence>
<evidence type="ECO:0000256" key="8">
    <source>
        <dbReference type="ARBA" id="ARBA00022833"/>
    </source>
</evidence>
<dbReference type="InterPro" id="IPR013083">
    <property type="entry name" value="Znf_RING/FYVE/PHD"/>
</dbReference>
<evidence type="ECO:0000256" key="15">
    <source>
        <dbReference type="ARBA" id="ARBA00047915"/>
    </source>
</evidence>
<keyword evidence="12" id="KW-0804">Transcription</keyword>
<dbReference type="Gene3D" id="2.60.120.650">
    <property type="entry name" value="Cupin"/>
    <property type="match status" value="1"/>
</dbReference>
<evidence type="ECO:0000256" key="12">
    <source>
        <dbReference type="ARBA" id="ARBA00023163"/>
    </source>
</evidence>
<evidence type="ECO:0000256" key="1">
    <source>
        <dbReference type="ARBA" id="ARBA00001954"/>
    </source>
</evidence>
<evidence type="ECO:0000256" key="13">
    <source>
        <dbReference type="ARBA" id="ARBA00023242"/>
    </source>
</evidence>
<comment type="catalytic activity">
    <reaction evidence="15">
        <text>N(6),N(6)-dimethyl-L-lysyl(36)-[histone H3] + 2 2-oxoglutarate + 2 O2 = L-lysyl(36)-[histone H3] + 2 formaldehyde + 2 succinate + 2 CO2</text>
        <dbReference type="Rhea" id="RHEA:42032"/>
        <dbReference type="Rhea" id="RHEA-COMP:9785"/>
        <dbReference type="Rhea" id="RHEA-COMP:9787"/>
        <dbReference type="ChEBI" id="CHEBI:15379"/>
        <dbReference type="ChEBI" id="CHEBI:16526"/>
        <dbReference type="ChEBI" id="CHEBI:16810"/>
        <dbReference type="ChEBI" id="CHEBI:16842"/>
        <dbReference type="ChEBI" id="CHEBI:29969"/>
        <dbReference type="ChEBI" id="CHEBI:30031"/>
        <dbReference type="ChEBI" id="CHEBI:61976"/>
        <dbReference type="EC" id="1.14.11.27"/>
    </reaction>
</comment>
<dbReference type="SMART" id="SM00249">
    <property type="entry name" value="PHD"/>
    <property type="match status" value="1"/>
</dbReference>
<keyword evidence="6" id="KW-0479">Metal-binding</keyword>
<evidence type="ECO:0000256" key="11">
    <source>
        <dbReference type="ARBA" id="ARBA00023015"/>
    </source>
</evidence>
<keyword evidence="9" id="KW-0560">Oxidoreductase</keyword>
<dbReference type="InterPro" id="IPR001965">
    <property type="entry name" value="Znf_PHD"/>
</dbReference>
<keyword evidence="13" id="KW-0539">Nucleus</keyword>
<dbReference type="SUPFAM" id="SSF57903">
    <property type="entry name" value="FYVE/PHD zinc finger"/>
    <property type="match status" value="1"/>
</dbReference>
<dbReference type="EC" id="1.14.11.27" evidence="4"/>